<proteinExistence type="predicted"/>
<keyword evidence="1" id="KW-0217">Developmental protein</keyword>
<dbReference type="AlphaFoldDB" id="A0A3Q3GM07"/>
<dbReference type="PROSITE" id="PS50038">
    <property type="entry name" value="FZ"/>
    <property type="match status" value="1"/>
</dbReference>
<dbReference type="SMART" id="SM00063">
    <property type="entry name" value="FRI"/>
    <property type="match status" value="1"/>
</dbReference>
<dbReference type="GO" id="GO:0005737">
    <property type="term" value="C:cytoplasm"/>
    <property type="evidence" value="ECO:0007669"/>
    <property type="project" value="TreeGrafter"/>
</dbReference>
<accession>A0A3Q3GM07</accession>
<name>A0A3Q3GM07_9LABR</name>
<dbReference type="Gene3D" id="1.10.2000.10">
    <property type="entry name" value="Frizzled cysteine-rich domain"/>
    <property type="match status" value="1"/>
</dbReference>
<evidence type="ECO:0000259" key="4">
    <source>
        <dbReference type="PROSITE" id="PS50038"/>
    </source>
</evidence>
<evidence type="ECO:0000313" key="5">
    <source>
        <dbReference type="Ensembl" id="ENSLBEP00000034847.1"/>
    </source>
</evidence>
<evidence type="ECO:0000256" key="3">
    <source>
        <dbReference type="PROSITE-ProRule" id="PRU00090"/>
    </source>
</evidence>
<dbReference type="InterPro" id="IPR036790">
    <property type="entry name" value="Frizzled_dom_sf"/>
</dbReference>
<dbReference type="GO" id="GO:0017147">
    <property type="term" value="F:Wnt-protein binding"/>
    <property type="evidence" value="ECO:0007669"/>
    <property type="project" value="TreeGrafter"/>
</dbReference>
<evidence type="ECO:0000256" key="2">
    <source>
        <dbReference type="ARBA" id="ARBA00023157"/>
    </source>
</evidence>
<dbReference type="STRING" id="56723.ENSLBEP00000034847"/>
<dbReference type="GeneTree" id="ENSGT00940000166686"/>
<feature type="disulfide bond" evidence="3">
    <location>
        <begin position="46"/>
        <end position="92"/>
    </location>
</feature>
<dbReference type="Pfam" id="PF01392">
    <property type="entry name" value="Fz"/>
    <property type="match status" value="1"/>
</dbReference>
<dbReference type="InParanoid" id="A0A3Q3GM07"/>
<evidence type="ECO:0000313" key="6">
    <source>
        <dbReference type="Proteomes" id="UP000261660"/>
    </source>
</evidence>
<feature type="domain" description="FZ" evidence="4">
    <location>
        <begin position="33"/>
        <end position="148"/>
    </location>
</feature>
<dbReference type="PANTHER" id="PTHR11309">
    <property type="entry name" value="FRIZZLED"/>
    <property type="match status" value="1"/>
</dbReference>
<dbReference type="GO" id="GO:0005615">
    <property type="term" value="C:extracellular space"/>
    <property type="evidence" value="ECO:0007669"/>
    <property type="project" value="TreeGrafter"/>
</dbReference>
<dbReference type="GO" id="GO:0035567">
    <property type="term" value="P:non-canonical Wnt signaling pathway"/>
    <property type="evidence" value="ECO:0007669"/>
    <property type="project" value="TreeGrafter"/>
</dbReference>
<dbReference type="SUPFAM" id="SSF63501">
    <property type="entry name" value="Frizzled cysteine-rich domain"/>
    <property type="match status" value="1"/>
</dbReference>
<comment type="caution">
    <text evidence="3">Lacks conserved residue(s) required for the propagation of feature annotation.</text>
</comment>
<keyword evidence="2 3" id="KW-1015">Disulfide bond</keyword>
<feature type="disulfide bond" evidence="3">
    <location>
        <begin position="38"/>
        <end position="99"/>
    </location>
</feature>
<sequence length="148" mass="16700">MSCRYTCDKHQAYITCLSVFLLFQRPAFILPTIPSGVCQKISVPLCIGLPYTETVLPNLLGHVHQRDVDQAIQTFASLVQVECSPHLKPFLCSVFTPECQSGRPRPPCRTLCEQARFSCCEDLMHSFGVSWPEELQCNNLMFLMTGEL</sequence>
<dbReference type="Ensembl" id="ENSLBET00000036334.1">
    <property type="protein sequence ID" value="ENSLBEP00000034847.1"/>
    <property type="gene ID" value="ENSLBEG00000026184.1"/>
</dbReference>
<organism evidence="5 6">
    <name type="scientific">Labrus bergylta</name>
    <name type="common">ballan wrasse</name>
    <dbReference type="NCBI Taxonomy" id="56723"/>
    <lineage>
        <taxon>Eukaryota</taxon>
        <taxon>Metazoa</taxon>
        <taxon>Chordata</taxon>
        <taxon>Craniata</taxon>
        <taxon>Vertebrata</taxon>
        <taxon>Euteleostomi</taxon>
        <taxon>Actinopterygii</taxon>
        <taxon>Neopterygii</taxon>
        <taxon>Teleostei</taxon>
        <taxon>Neoteleostei</taxon>
        <taxon>Acanthomorphata</taxon>
        <taxon>Eupercaria</taxon>
        <taxon>Labriformes</taxon>
        <taxon>Labridae</taxon>
        <taxon>Labrus</taxon>
    </lineage>
</organism>
<dbReference type="GO" id="GO:0060070">
    <property type="term" value="P:canonical Wnt signaling pathway"/>
    <property type="evidence" value="ECO:0007669"/>
    <property type="project" value="TreeGrafter"/>
</dbReference>
<reference evidence="5" key="1">
    <citation type="submission" date="2025-08" db="UniProtKB">
        <authorList>
            <consortium name="Ensembl"/>
        </authorList>
    </citation>
    <scope>IDENTIFICATION</scope>
</reference>
<dbReference type="InterPro" id="IPR015526">
    <property type="entry name" value="Frizzled/SFRP"/>
</dbReference>
<protein>
    <recommendedName>
        <fullName evidence="4">FZ domain-containing protein</fullName>
    </recommendedName>
</protein>
<dbReference type="PANTHER" id="PTHR11309:SF97">
    <property type="entry name" value="SECRETED FRIZZLED-RELATED PROTEIN 3"/>
    <property type="match status" value="1"/>
</dbReference>
<dbReference type="Proteomes" id="UP000261660">
    <property type="component" value="Unplaced"/>
</dbReference>
<reference evidence="5" key="2">
    <citation type="submission" date="2025-09" db="UniProtKB">
        <authorList>
            <consortium name="Ensembl"/>
        </authorList>
    </citation>
    <scope>IDENTIFICATION</scope>
</reference>
<keyword evidence="6" id="KW-1185">Reference proteome</keyword>
<dbReference type="InterPro" id="IPR020067">
    <property type="entry name" value="Frizzled_dom"/>
</dbReference>
<evidence type="ECO:0000256" key="1">
    <source>
        <dbReference type="ARBA" id="ARBA00022473"/>
    </source>
</evidence>